<name>A0A6C0BGN6_9ZZZZ</name>
<dbReference type="AlphaFoldDB" id="A0A6C0BGN6"/>
<reference evidence="1" key="1">
    <citation type="journal article" date="2020" name="Nature">
        <title>Giant virus diversity and host interactions through global metagenomics.</title>
        <authorList>
            <person name="Schulz F."/>
            <person name="Roux S."/>
            <person name="Paez-Espino D."/>
            <person name="Jungbluth S."/>
            <person name="Walsh D.A."/>
            <person name="Denef V.J."/>
            <person name="McMahon K.D."/>
            <person name="Konstantinidis K.T."/>
            <person name="Eloe-Fadrosh E.A."/>
            <person name="Kyrpides N.C."/>
            <person name="Woyke T."/>
        </authorList>
    </citation>
    <scope>NUCLEOTIDE SEQUENCE</scope>
    <source>
        <strain evidence="1">GVMAG-M-3300010354-11</strain>
    </source>
</reference>
<proteinExistence type="predicted"/>
<evidence type="ECO:0000313" key="1">
    <source>
        <dbReference type="EMBL" id="QHS90719.1"/>
    </source>
</evidence>
<protein>
    <submittedName>
        <fullName evidence="1">Uncharacterized protein</fullName>
    </submittedName>
</protein>
<dbReference type="EMBL" id="MN739143">
    <property type="protein sequence ID" value="QHS90719.1"/>
    <property type="molecule type" value="Genomic_DNA"/>
</dbReference>
<organism evidence="1">
    <name type="scientific">viral metagenome</name>
    <dbReference type="NCBI Taxonomy" id="1070528"/>
    <lineage>
        <taxon>unclassified sequences</taxon>
        <taxon>metagenomes</taxon>
        <taxon>organismal metagenomes</taxon>
    </lineage>
</organism>
<sequence>MNEDLLVAYKNSITRIFDKSTKDDIDLSKIEIKQFVSPASNTKNPIPRIFYQGDLIKKHNNFMCEYTCLNCTRSIIVCLNNITRKLNKGIIMCRICKENDDLKRTKQSEFMRMHANNICTIDNTEKLTLKNKLQNDQHDFDQIDDEFKSNYFRKHLTKDEFDRIKDKITSFQHYKFTDLSKFVYYPCVSINNQTRFNPYLYDIERDVIENITYIHFKCECCGDTFFNRDLYIQKNRYKIMCKNCSFTNKIFKIRTTKNVIGETVRYQSKLELKLIDFCNNHSVVIQNGPAIDYKFNEKKKTYRVDFQLPDLCILVECKDNHIWHKNNIESGQWNAKHIVVQDYIATSNLYKKFLIVMPKTFNEHTKYILSISNKI</sequence>
<accession>A0A6C0BGN6</accession>